<protein>
    <submittedName>
        <fullName evidence="1">Uncharacterized protein</fullName>
    </submittedName>
</protein>
<dbReference type="HOGENOM" id="CLU_1369734_0_0_9"/>
<dbReference type="Proteomes" id="UP000003803">
    <property type="component" value="Unassembled WGS sequence"/>
</dbReference>
<sequence>MPHMEGEWKMKKFEIFLTILMLTVTTCLPISAKDTEAPVRSLLTDSSGVLESRTVDQYTDENGFLITEETEVYTYPALTRAAEKKKTAVKNYTISAQGVGDILTIKLDADFYYINNQKNSVRCPRYYSSYTVHNKSYVVSYEETDMEQTSTATSAKIKTYYLVKYKEGASGTIGGTMTKKPSIWVSCSYLGKVSTGASG</sequence>
<dbReference type="STRING" id="169435.ERS852551_02805"/>
<comment type="caution">
    <text evidence="1">The sequence shown here is derived from an EMBL/GenBank/DDBJ whole genome shotgun (WGS) entry which is preliminary data.</text>
</comment>
<evidence type="ECO:0000313" key="1">
    <source>
        <dbReference type="EMBL" id="EDS09336.1"/>
    </source>
</evidence>
<proteinExistence type="predicted"/>
<dbReference type="EMBL" id="ABGD02000030">
    <property type="protein sequence ID" value="EDS09336.1"/>
    <property type="molecule type" value="Genomic_DNA"/>
</dbReference>
<organism evidence="1 2">
    <name type="scientific">Anaerotruncus colihominis DSM 17241</name>
    <dbReference type="NCBI Taxonomy" id="445972"/>
    <lineage>
        <taxon>Bacteria</taxon>
        <taxon>Bacillati</taxon>
        <taxon>Bacillota</taxon>
        <taxon>Clostridia</taxon>
        <taxon>Eubacteriales</taxon>
        <taxon>Oscillospiraceae</taxon>
        <taxon>Anaerotruncus</taxon>
    </lineage>
</organism>
<accession>B0PH88</accession>
<evidence type="ECO:0000313" key="2">
    <source>
        <dbReference type="Proteomes" id="UP000003803"/>
    </source>
</evidence>
<reference evidence="1" key="2">
    <citation type="submission" date="2013-09" db="EMBL/GenBank/DDBJ databases">
        <title>Draft genome sequence of Anaerotruncus colihominis(DSM 17241).</title>
        <authorList>
            <person name="Sudarsanam P."/>
            <person name="Ley R."/>
            <person name="Guruge J."/>
            <person name="Turnbaugh P.J."/>
            <person name="Mahowald M."/>
            <person name="Liep D."/>
            <person name="Gordon J."/>
        </authorList>
    </citation>
    <scope>NUCLEOTIDE SEQUENCE</scope>
    <source>
        <strain evidence="1">DSM 17241</strain>
    </source>
</reference>
<dbReference type="AlphaFoldDB" id="B0PH88"/>
<gene>
    <name evidence="1" type="ORF">ANACOL_04110</name>
</gene>
<keyword evidence="2" id="KW-1185">Reference proteome</keyword>
<name>B0PH88_9FIRM</name>
<reference evidence="1" key="1">
    <citation type="submission" date="2007-11" db="EMBL/GenBank/DDBJ databases">
        <authorList>
            <person name="Fulton L."/>
            <person name="Clifton S."/>
            <person name="Fulton B."/>
            <person name="Xu J."/>
            <person name="Minx P."/>
            <person name="Pepin K.H."/>
            <person name="Johnson M."/>
            <person name="Thiruvilangam P."/>
            <person name="Bhonagiri V."/>
            <person name="Nash W.E."/>
            <person name="Mardis E.R."/>
            <person name="Wilson R.K."/>
        </authorList>
    </citation>
    <scope>NUCLEOTIDE SEQUENCE [LARGE SCALE GENOMIC DNA]</scope>
    <source>
        <strain evidence="1">DSM 17241</strain>
    </source>
</reference>